<sequence>MVQSIKWAVGLLGLGFMYSVQSKVDISLKRTGDAALEHRIAINVDGVDSGILLQPYVVDQNIAKDAVENVFPAIEGNKPRTDIRSATRYGKTGVITSTSGVQALKGGASAWIEIASGAGQPVEEETNTYPIASLDKLLEFVEQDMKLFEATPEMIDRVKHVVSYNIQGGKMNRGLAVVESVELLMGDQCTPEIKEKAIILGWCVEWLQAFFLIADDIMDDSPMRRGNPSWFKNPGIGMIAINDSFIMEALIYRILKRYFRDQPYYLDLLELFLEVSYQTELGQMVDLITAPEDSVDLSRFSLDKHTFIVKYKTAFYSFYLPVALAFHVCGFKSTETDPKKNVFEIAKSILVPMGIYFQVQDDYIDLYGDPSLTGKIGTDIKDNKCSWLIIMALSKASEQQRQLLDTHYGRKSDADEQVVKQIYKELDVNSIFVNYSQKTELELSTLIENTKSFDPKVSAVLNNFFSKISNRKK</sequence>
<keyword evidence="9" id="KW-0479">Metal-binding</keyword>
<protein>
    <recommendedName>
        <fullName evidence="22">Farnesyl pyrophosphate synthase</fullName>
        <ecNumber evidence="4">2.5.1.1</ecNumber>
        <ecNumber evidence="3">2.5.1.10</ecNumber>
    </recommendedName>
    <alternativeName>
        <fullName evidence="21">(2E,6E)-farnesyl diphosphate synthase</fullName>
    </alternativeName>
    <alternativeName>
        <fullName evidence="20">Dimethylallyltranstransferase</fullName>
    </alternativeName>
    <alternativeName>
        <fullName evidence="19">Farnesyl diphosphate synthase</fullName>
    </alternativeName>
    <alternativeName>
        <fullName evidence="18">Geranyltranstransferase</fullName>
    </alternativeName>
</protein>
<keyword evidence="27" id="KW-0732">Signal</keyword>
<keyword evidence="8 26" id="KW-0808">Transferase</keyword>
<evidence type="ECO:0000256" key="5">
    <source>
        <dbReference type="ARBA" id="ARBA00022490"/>
    </source>
</evidence>
<name>A0A1R1PKJ1_ZANCU</name>
<dbReference type="SUPFAM" id="SSF48576">
    <property type="entry name" value="Terpenoid synthases"/>
    <property type="match status" value="1"/>
</dbReference>
<keyword evidence="13" id="KW-0007">Acetylation</keyword>
<keyword evidence="10" id="KW-0756">Sterol biosynthesis</keyword>
<keyword evidence="6" id="KW-0444">Lipid biosynthesis</keyword>
<evidence type="ECO:0000256" key="17">
    <source>
        <dbReference type="ARBA" id="ARBA00023278"/>
    </source>
</evidence>
<evidence type="ECO:0000256" key="2">
    <source>
        <dbReference type="ARBA" id="ARBA00004496"/>
    </source>
</evidence>
<evidence type="ECO:0000256" key="3">
    <source>
        <dbReference type="ARBA" id="ARBA00012439"/>
    </source>
</evidence>
<evidence type="ECO:0000256" key="11">
    <source>
        <dbReference type="ARBA" id="ARBA00022842"/>
    </source>
</evidence>
<evidence type="ECO:0000256" key="1">
    <source>
        <dbReference type="ARBA" id="ARBA00001946"/>
    </source>
</evidence>
<evidence type="ECO:0000256" key="27">
    <source>
        <dbReference type="SAM" id="SignalP"/>
    </source>
</evidence>
<dbReference type="EC" id="2.5.1.10" evidence="3"/>
<evidence type="ECO:0000256" key="14">
    <source>
        <dbReference type="ARBA" id="ARBA00023098"/>
    </source>
</evidence>
<accession>A0A1R1PKJ1</accession>
<comment type="catalytic activity">
    <reaction evidence="24">
        <text>isopentenyl diphosphate + (2E)-geranyl diphosphate = (2E,6E)-farnesyl diphosphate + diphosphate</text>
        <dbReference type="Rhea" id="RHEA:19361"/>
        <dbReference type="ChEBI" id="CHEBI:33019"/>
        <dbReference type="ChEBI" id="CHEBI:58057"/>
        <dbReference type="ChEBI" id="CHEBI:128769"/>
        <dbReference type="ChEBI" id="CHEBI:175763"/>
        <dbReference type="EC" id="2.5.1.10"/>
    </reaction>
</comment>
<evidence type="ECO:0000256" key="4">
    <source>
        <dbReference type="ARBA" id="ARBA00012833"/>
    </source>
</evidence>
<comment type="cofactor">
    <cofactor evidence="1">
        <name>Mg(2+)</name>
        <dbReference type="ChEBI" id="CHEBI:18420"/>
    </cofactor>
</comment>
<evidence type="ECO:0000256" key="24">
    <source>
        <dbReference type="ARBA" id="ARBA00049399"/>
    </source>
</evidence>
<dbReference type="GO" id="GO:0005777">
    <property type="term" value="C:peroxisome"/>
    <property type="evidence" value="ECO:0007669"/>
    <property type="project" value="UniProtKB-ARBA"/>
</dbReference>
<keyword evidence="15" id="KW-1207">Sterol metabolism</keyword>
<dbReference type="GO" id="GO:0046872">
    <property type="term" value="F:metal ion binding"/>
    <property type="evidence" value="ECO:0007669"/>
    <property type="project" value="UniProtKB-KW"/>
</dbReference>
<evidence type="ECO:0000256" key="19">
    <source>
        <dbReference type="ARBA" id="ARBA00032424"/>
    </source>
</evidence>
<comment type="caution">
    <text evidence="28">The sequence shown here is derived from an EMBL/GenBank/DDBJ whole genome shotgun (WGS) entry which is preliminary data.</text>
</comment>
<evidence type="ECO:0000256" key="8">
    <source>
        <dbReference type="ARBA" id="ARBA00022679"/>
    </source>
</evidence>
<comment type="similarity">
    <text evidence="26">Belongs to the FPP/GGPP synthase family.</text>
</comment>
<evidence type="ECO:0000313" key="29">
    <source>
        <dbReference type="Proteomes" id="UP000188320"/>
    </source>
</evidence>
<evidence type="ECO:0000256" key="22">
    <source>
        <dbReference type="ARBA" id="ARBA00034546"/>
    </source>
</evidence>
<dbReference type="EC" id="2.5.1.1" evidence="4"/>
<reference evidence="29" key="1">
    <citation type="submission" date="2017-01" db="EMBL/GenBank/DDBJ databases">
        <authorList>
            <person name="Wang Y."/>
            <person name="White M."/>
            <person name="Kvist S."/>
            <person name="Moncalvo J.-M."/>
        </authorList>
    </citation>
    <scope>NUCLEOTIDE SEQUENCE [LARGE SCALE GENOMIC DNA]</scope>
    <source>
        <strain evidence="29">COL-18-3</strain>
    </source>
</reference>
<comment type="catalytic activity">
    <reaction evidence="23">
        <text>isopentenyl diphosphate + dimethylallyl diphosphate = (2E)-geranyl diphosphate + diphosphate</text>
        <dbReference type="Rhea" id="RHEA:22408"/>
        <dbReference type="ChEBI" id="CHEBI:33019"/>
        <dbReference type="ChEBI" id="CHEBI:57623"/>
        <dbReference type="ChEBI" id="CHEBI:58057"/>
        <dbReference type="ChEBI" id="CHEBI:128769"/>
        <dbReference type="EC" id="2.5.1.1"/>
    </reaction>
</comment>
<dbReference type="InterPro" id="IPR000092">
    <property type="entry name" value="Polyprenyl_synt"/>
</dbReference>
<evidence type="ECO:0000313" key="28">
    <source>
        <dbReference type="EMBL" id="OMH81488.1"/>
    </source>
</evidence>
<dbReference type="GO" id="GO:0006695">
    <property type="term" value="P:cholesterol biosynthetic process"/>
    <property type="evidence" value="ECO:0007669"/>
    <property type="project" value="UniProtKB-KW"/>
</dbReference>
<keyword evidence="10" id="KW-0152">Cholesterol biosynthesis</keyword>
<dbReference type="Proteomes" id="UP000188320">
    <property type="component" value="Unassembled WGS sequence"/>
</dbReference>
<evidence type="ECO:0000256" key="9">
    <source>
        <dbReference type="ARBA" id="ARBA00022723"/>
    </source>
</evidence>
<dbReference type="FunFam" id="1.10.600.10:FF:000052">
    <property type="entry name" value="Farnesyl pyrophosphate synthase"/>
    <property type="match status" value="1"/>
</dbReference>
<keyword evidence="7" id="KW-0153">Cholesterol metabolism</keyword>
<dbReference type="CDD" id="cd00685">
    <property type="entry name" value="Trans_IPPS_HT"/>
    <property type="match status" value="1"/>
</dbReference>
<evidence type="ECO:0000256" key="15">
    <source>
        <dbReference type="ARBA" id="ARBA00023166"/>
    </source>
</evidence>
<evidence type="ECO:0000256" key="7">
    <source>
        <dbReference type="ARBA" id="ARBA00022548"/>
    </source>
</evidence>
<evidence type="ECO:0000256" key="18">
    <source>
        <dbReference type="ARBA" id="ARBA00032380"/>
    </source>
</evidence>
<dbReference type="AlphaFoldDB" id="A0A1R1PKJ1"/>
<dbReference type="SFLD" id="SFLDG01017">
    <property type="entry name" value="Polyprenyl_Transferase_Like"/>
    <property type="match status" value="1"/>
</dbReference>
<dbReference type="PANTHER" id="PTHR11525">
    <property type="entry name" value="FARNESYL-PYROPHOSPHATE SYNTHETASE"/>
    <property type="match status" value="1"/>
</dbReference>
<dbReference type="InterPro" id="IPR033749">
    <property type="entry name" value="Polyprenyl_synt_CS"/>
</dbReference>
<dbReference type="GO" id="GO:0045337">
    <property type="term" value="P:farnesyl diphosphate biosynthetic process"/>
    <property type="evidence" value="ECO:0007669"/>
    <property type="project" value="TreeGrafter"/>
</dbReference>
<dbReference type="SFLD" id="SFLDS00005">
    <property type="entry name" value="Isoprenoid_Synthase_Type_I"/>
    <property type="match status" value="1"/>
</dbReference>
<feature type="signal peptide" evidence="27">
    <location>
        <begin position="1"/>
        <end position="22"/>
    </location>
</feature>
<keyword evidence="16" id="KW-0753">Steroid metabolism</keyword>
<keyword evidence="14" id="KW-0443">Lipid metabolism</keyword>
<dbReference type="EMBL" id="LSSK01000889">
    <property type="protein sequence ID" value="OMH81488.1"/>
    <property type="molecule type" value="Genomic_DNA"/>
</dbReference>
<dbReference type="Gene3D" id="1.10.600.10">
    <property type="entry name" value="Farnesyl Diphosphate Synthase"/>
    <property type="match status" value="1"/>
</dbReference>
<dbReference type="InterPro" id="IPR008949">
    <property type="entry name" value="Isoprenoid_synthase_dom_sf"/>
</dbReference>
<evidence type="ECO:0000256" key="6">
    <source>
        <dbReference type="ARBA" id="ARBA00022516"/>
    </source>
</evidence>
<comment type="function">
    <text evidence="25">Key enzyme in isoprenoid biosynthesis which catalyzes the formation of farnesyl diphosphate (FPP), a precursor for several classes of essential metabolites including sterols, dolichols, carotenoids, and ubiquinones. FPP also serves as substrate for protein farnesylation and geranylgeranylation. Catalyzes the sequential condensation of isopentenyl pyrophosphate with the allylic pyrophosphates, dimethylallyl pyrophosphate, and then with the resultant geranylpyrophosphate to the ultimate product farnesyl pyrophosphate.</text>
</comment>
<feature type="chain" id="PRO_5012096552" description="Farnesyl pyrophosphate synthase" evidence="27">
    <location>
        <begin position="23"/>
        <end position="473"/>
    </location>
</feature>
<dbReference type="GO" id="GO:0004161">
    <property type="term" value="F:dimethylallyltranstransferase activity"/>
    <property type="evidence" value="ECO:0007669"/>
    <property type="project" value="UniProtKB-EC"/>
</dbReference>
<keyword evidence="29" id="KW-1185">Reference proteome</keyword>
<evidence type="ECO:0000256" key="26">
    <source>
        <dbReference type="RuleBase" id="RU004466"/>
    </source>
</evidence>
<dbReference type="OrthoDB" id="10257492at2759"/>
<evidence type="ECO:0000256" key="23">
    <source>
        <dbReference type="ARBA" id="ARBA00049291"/>
    </source>
</evidence>
<dbReference type="PANTHER" id="PTHR11525:SF0">
    <property type="entry name" value="FARNESYL PYROPHOSPHATE SYNTHASE"/>
    <property type="match status" value="1"/>
</dbReference>
<proteinExistence type="inferred from homology"/>
<comment type="subcellular location">
    <subcellularLocation>
        <location evidence="2">Cytoplasm</location>
    </subcellularLocation>
</comment>
<dbReference type="Pfam" id="PF00348">
    <property type="entry name" value="polyprenyl_synt"/>
    <property type="match status" value="1"/>
</dbReference>
<organism evidence="28 29">
    <name type="scientific">Zancudomyces culisetae</name>
    <name type="common">Gut fungus</name>
    <name type="synonym">Smittium culisetae</name>
    <dbReference type="NCBI Taxonomy" id="1213189"/>
    <lineage>
        <taxon>Eukaryota</taxon>
        <taxon>Fungi</taxon>
        <taxon>Fungi incertae sedis</taxon>
        <taxon>Zoopagomycota</taxon>
        <taxon>Kickxellomycotina</taxon>
        <taxon>Harpellomycetes</taxon>
        <taxon>Harpellales</taxon>
        <taxon>Legeriomycetaceae</taxon>
        <taxon>Zancudomyces</taxon>
    </lineage>
</organism>
<evidence type="ECO:0000256" key="21">
    <source>
        <dbReference type="ARBA" id="ARBA00032873"/>
    </source>
</evidence>
<gene>
    <name evidence="28" type="ORF">AX774_g5055</name>
</gene>
<dbReference type="PROSITE" id="PS00444">
    <property type="entry name" value="POLYPRENYL_SYNTHASE_2"/>
    <property type="match status" value="1"/>
</dbReference>
<evidence type="ECO:0000256" key="12">
    <source>
        <dbReference type="ARBA" id="ARBA00022955"/>
    </source>
</evidence>
<dbReference type="GO" id="GO:0005759">
    <property type="term" value="C:mitochondrial matrix"/>
    <property type="evidence" value="ECO:0007669"/>
    <property type="project" value="UniProtKB-ARBA"/>
</dbReference>
<evidence type="ECO:0000256" key="16">
    <source>
        <dbReference type="ARBA" id="ARBA00023221"/>
    </source>
</evidence>
<dbReference type="InterPro" id="IPR039702">
    <property type="entry name" value="FPS1-like"/>
</dbReference>
<keyword evidence="12" id="KW-0752">Steroid biosynthesis</keyword>
<keyword evidence="5" id="KW-0963">Cytoplasm</keyword>
<evidence type="ECO:0000256" key="25">
    <source>
        <dbReference type="ARBA" id="ARBA00053104"/>
    </source>
</evidence>
<evidence type="ECO:0000256" key="20">
    <source>
        <dbReference type="ARBA" id="ARBA00032448"/>
    </source>
</evidence>
<evidence type="ECO:0000256" key="10">
    <source>
        <dbReference type="ARBA" id="ARBA00022778"/>
    </source>
</evidence>
<dbReference type="GO" id="GO:0004337">
    <property type="term" value="F:(2E,6E)-farnesyl diphosphate synthase activity"/>
    <property type="evidence" value="ECO:0007669"/>
    <property type="project" value="UniProtKB-EC"/>
</dbReference>
<evidence type="ECO:0000256" key="13">
    <source>
        <dbReference type="ARBA" id="ARBA00022990"/>
    </source>
</evidence>
<keyword evidence="11" id="KW-0460">Magnesium</keyword>
<dbReference type="PROSITE" id="PS00723">
    <property type="entry name" value="POLYPRENYL_SYNTHASE_1"/>
    <property type="match status" value="1"/>
</dbReference>
<keyword evidence="17" id="KW-0379">Hydroxylation</keyword>